<keyword evidence="4" id="KW-1185">Reference proteome</keyword>
<sequence length="207" mass="21805">MTDVITNILICGIGGQGVMTAAEILAQTAMAQGFDCKKSEIAGMAQRGGVVTSHVRFGRKVWSPVITPGTADLLVAFELAESSRWADHLRPGGVAMVNTIRLAPPVVSSGLYKYPADPLAQMRAAGVPVIEVDAGSIARELGNLRLVNTIMLGAIADHLPFPAPLLEEQIVGRFRERKPAMVEINQRAFAAGREAARRAAAPVAAAG</sequence>
<evidence type="ECO:0000313" key="3">
    <source>
        <dbReference type="EMBL" id="MFD2233945.1"/>
    </source>
</evidence>
<dbReference type="PANTHER" id="PTHR43854:SF1">
    <property type="entry name" value="INDOLEPYRUVATE OXIDOREDUCTASE SUBUNIT IORB"/>
    <property type="match status" value="1"/>
</dbReference>
<dbReference type="RefSeq" id="WP_377315842.1">
    <property type="nucleotide sequence ID" value="NZ_JBHUIY010000014.1"/>
</dbReference>
<dbReference type="InterPro" id="IPR002869">
    <property type="entry name" value="Pyrv_flavodox_OxRed_cen"/>
</dbReference>
<gene>
    <name evidence="3" type="ORF">ACFSNB_09015</name>
</gene>
<comment type="caution">
    <text evidence="3">The sequence shown here is derived from an EMBL/GenBank/DDBJ whole genome shotgun (WGS) entry which is preliminary data.</text>
</comment>
<accession>A0ABW5C9I2</accession>
<dbReference type="InterPro" id="IPR019752">
    <property type="entry name" value="Pyrv/ketoisovalerate_OxRed_cat"/>
</dbReference>
<dbReference type="Proteomes" id="UP001597296">
    <property type="component" value="Unassembled WGS sequence"/>
</dbReference>
<dbReference type="Gene3D" id="3.40.920.10">
    <property type="entry name" value="Pyruvate-ferredoxin oxidoreductase, PFOR, domain III"/>
    <property type="match status" value="1"/>
</dbReference>
<evidence type="ECO:0000313" key="4">
    <source>
        <dbReference type="Proteomes" id="UP001597296"/>
    </source>
</evidence>
<feature type="domain" description="Pyruvate/ketoisovalerate oxidoreductase catalytic" evidence="2">
    <location>
        <begin position="14"/>
        <end position="194"/>
    </location>
</feature>
<reference evidence="4" key="1">
    <citation type="journal article" date="2019" name="Int. J. Syst. Evol. Microbiol.">
        <title>The Global Catalogue of Microorganisms (GCM) 10K type strain sequencing project: providing services to taxonomists for standard genome sequencing and annotation.</title>
        <authorList>
            <consortium name="The Broad Institute Genomics Platform"/>
            <consortium name="The Broad Institute Genome Sequencing Center for Infectious Disease"/>
            <person name="Wu L."/>
            <person name="Ma J."/>
        </authorList>
    </citation>
    <scope>NUCLEOTIDE SEQUENCE [LARGE SCALE GENOMIC DNA]</scope>
    <source>
        <strain evidence="4">KCTC 15012</strain>
    </source>
</reference>
<protein>
    <submittedName>
        <fullName evidence="3">Indolepyruvate oxidoreductase subunit beta</fullName>
    </submittedName>
</protein>
<dbReference type="InterPro" id="IPR052198">
    <property type="entry name" value="IorB_Oxidoreductase"/>
</dbReference>
<name>A0ABW5C9I2_9PROT</name>
<dbReference type="EMBL" id="JBHUIY010000014">
    <property type="protein sequence ID" value="MFD2233945.1"/>
    <property type="molecule type" value="Genomic_DNA"/>
</dbReference>
<evidence type="ECO:0000259" key="2">
    <source>
        <dbReference type="Pfam" id="PF01558"/>
    </source>
</evidence>
<dbReference type="SUPFAM" id="SSF53323">
    <property type="entry name" value="Pyruvate-ferredoxin oxidoreductase, PFOR, domain III"/>
    <property type="match status" value="1"/>
</dbReference>
<dbReference type="PANTHER" id="PTHR43854">
    <property type="entry name" value="INDOLEPYRUVATE OXIDOREDUCTASE SUBUNIT IORB"/>
    <property type="match status" value="1"/>
</dbReference>
<dbReference type="NCBIfam" id="NF005322">
    <property type="entry name" value="PRK06853.1-2"/>
    <property type="match status" value="1"/>
</dbReference>
<proteinExistence type="predicted"/>
<keyword evidence="1" id="KW-0560">Oxidoreductase</keyword>
<dbReference type="Pfam" id="PF01558">
    <property type="entry name" value="POR"/>
    <property type="match status" value="1"/>
</dbReference>
<organism evidence="3 4">
    <name type="scientific">Phaeospirillum tilakii</name>
    <dbReference type="NCBI Taxonomy" id="741673"/>
    <lineage>
        <taxon>Bacteria</taxon>
        <taxon>Pseudomonadati</taxon>
        <taxon>Pseudomonadota</taxon>
        <taxon>Alphaproteobacteria</taxon>
        <taxon>Rhodospirillales</taxon>
        <taxon>Rhodospirillaceae</taxon>
        <taxon>Phaeospirillum</taxon>
    </lineage>
</organism>
<evidence type="ECO:0000256" key="1">
    <source>
        <dbReference type="ARBA" id="ARBA00023002"/>
    </source>
</evidence>